<evidence type="ECO:0000313" key="2">
    <source>
        <dbReference type="Proteomes" id="UP000289886"/>
    </source>
</evidence>
<keyword evidence="1" id="KW-0378">Hydrolase</keyword>
<dbReference type="GO" id="GO:0004177">
    <property type="term" value="F:aminopeptidase activity"/>
    <property type="evidence" value="ECO:0007669"/>
    <property type="project" value="UniProtKB-KW"/>
</dbReference>
<name>A0A444V2N9_ACIRT</name>
<reference evidence="1 2" key="1">
    <citation type="submission" date="2019-01" db="EMBL/GenBank/DDBJ databases">
        <title>Draft Genome and Complete Hox-Cluster Characterization of the Sterlet Sturgeon (Acipenser ruthenus).</title>
        <authorList>
            <person name="Wei Q."/>
        </authorList>
    </citation>
    <scope>NUCLEOTIDE SEQUENCE [LARGE SCALE GENOMIC DNA]</scope>
    <source>
        <strain evidence="1">WHYD16114868_AA</strain>
        <tissue evidence="1">Blood</tissue>
    </source>
</reference>
<comment type="caution">
    <text evidence="1">The sequence shown here is derived from an EMBL/GenBank/DDBJ whole genome shotgun (WGS) entry which is preliminary data.</text>
</comment>
<proteinExistence type="predicted"/>
<keyword evidence="1" id="KW-0645">Protease</keyword>
<dbReference type="AlphaFoldDB" id="A0A444V2N9"/>
<keyword evidence="2" id="KW-1185">Reference proteome</keyword>
<dbReference type="Proteomes" id="UP000289886">
    <property type="component" value="Unassembled WGS sequence"/>
</dbReference>
<keyword evidence="1" id="KW-0031">Aminopeptidase</keyword>
<evidence type="ECO:0000313" key="1">
    <source>
        <dbReference type="EMBL" id="RXM94705.1"/>
    </source>
</evidence>
<dbReference type="EMBL" id="SCEB01003084">
    <property type="protein sequence ID" value="RXM94705.1"/>
    <property type="molecule type" value="Genomic_DNA"/>
</dbReference>
<accession>A0A444V2N9</accession>
<sequence>MGKGDGKTAPDAFKIGIIRYLRRYSYENTRNEHLWESLTNICQSDDLDEGRLQGDGFCAGNQQLSATACTNHVPVLVLCISLSLKPLAHVRYFISRSLDRAVLKHAVQTAGNLTEASLTGSSSACCSNSPVLSKRRTG</sequence>
<gene>
    <name evidence="1" type="ORF">EOD39_17699</name>
</gene>
<protein>
    <submittedName>
        <fullName evidence="1">Endoplasmic reticulum aminopeptidase 1</fullName>
    </submittedName>
</protein>
<organism evidence="1 2">
    <name type="scientific">Acipenser ruthenus</name>
    <name type="common">Sterlet sturgeon</name>
    <dbReference type="NCBI Taxonomy" id="7906"/>
    <lineage>
        <taxon>Eukaryota</taxon>
        <taxon>Metazoa</taxon>
        <taxon>Chordata</taxon>
        <taxon>Craniata</taxon>
        <taxon>Vertebrata</taxon>
        <taxon>Euteleostomi</taxon>
        <taxon>Actinopterygii</taxon>
        <taxon>Chondrostei</taxon>
        <taxon>Acipenseriformes</taxon>
        <taxon>Acipenseridae</taxon>
        <taxon>Acipenser</taxon>
    </lineage>
</organism>